<evidence type="ECO:0000256" key="3">
    <source>
        <dbReference type="ARBA" id="ARBA00022692"/>
    </source>
</evidence>
<dbReference type="InterPro" id="IPR036866">
    <property type="entry name" value="RibonucZ/Hydroxyglut_hydro"/>
</dbReference>
<proteinExistence type="predicted"/>
<organism evidence="9 10">
    <name type="scientific">Jatrophihabitans endophyticus</name>
    <dbReference type="NCBI Taxonomy" id="1206085"/>
    <lineage>
        <taxon>Bacteria</taxon>
        <taxon>Bacillati</taxon>
        <taxon>Actinomycetota</taxon>
        <taxon>Actinomycetes</taxon>
        <taxon>Jatrophihabitantales</taxon>
        <taxon>Jatrophihabitantaceae</taxon>
        <taxon>Jatrophihabitans</taxon>
    </lineage>
</organism>
<evidence type="ECO:0000256" key="7">
    <source>
        <dbReference type="SAM" id="Phobius"/>
    </source>
</evidence>
<feature type="compositionally biased region" description="Low complexity" evidence="6">
    <location>
        <begin position="844"/>
        <end position="866"/>
    </location>
</feature>
<accession>A0A1M5KBZ1</accession>
<feature type="region of interest" description="Disordered" evidence="6">
    <location>
        <begin position="844"/>
        <end position="878"/>
    </location>
</feature>
<evidence type="ECO:0000256" key="6">
    <source>
        <dbReference type="SAM" id="MobiDB-lite"/>
    </source>
</evidence>
<dbReference type="InterPro" id="IPR001279">
    <property type="entry name" value="Metallo-B-lactamas"/>
</dbReference>
<evidence type="ECO:0000256" key="1">
    <source>
        <dbReference type="ARBA" id="ARBA00004651"/>
    </source>
</evidence>
<gene>
    <name evidence="9" type="ORF">SAMN05443575_2110</name>
</gene>
<keyword evidence="10" id="KW-1185">Reference proteome</keyword>
<sequence>MTPPRADRDRAVEPLDARLAVGAGAAWLATFLLVDSATPAAALVTTALTAGVAALLLVATRGRTSGAGMRSAGLLRAAALACCCTALVLLPLAARLAHARAAPLQQLARQHATVVLEASVTADPRVLAAKGPAGAPRVAVETAALEVSVSERQPPAVVDGDVLVLGDADDWRDVLPGQRVRLRGALQPDLDGGVLSVTLFGRDPPRLLGQPPWWQRAAGTVRASLRRAVVVLPDQERGLLPGLVDGDTANLDPVLAEHFRAAGLTHLVAVSGTNCSIVVGAVLLVLRRLRVRPWVCAVLGGLVLLTFVVVARPSPSVLRAAAMASIALVSLAAGRPRAALPALAAVALALLVWDPTLATSASFAMSVLATAGLLVLAPGWARALRARGVPAGLAESVAVAAAAHLVTAPVVAGLSGRISVVAVVANVLAEPVVAVTTVLGFAAAVVAPGWLAAGQLFAWLAGWPCRWLTGVADLFGGLPGATLPWLGGSTGALALLGVLAVLGVLALRAGFRYALAAALVTVAVVLLPVRALTSGWPPTGWVFAACDVGQGDALVLDAGGHAGVLVDAGPDPVPVDRCLHELGVTSLPLVVLTHLHLDHVGGLAGAVRGRPVGQVLTGPLPDPATGLQLALRASEQRHRILRTPAPGTRLRVGAVTIEVLGPRAAYHGTRSDPNNSSLVLRATVAGVRILLPGDAEIEAQRTLERSGVDLRADVLKVPHHGSAYSDPAFLAAAHARVAIVSVGLHNDYGHPSPVLLGELARLGVPLLRTDRDGDVAVVSADGGVSTVVHGIAASERTAAGAVPRPSDRPLTASAAGARMAPCLHARSEPTICPSRCRRYSCSSATRTSSSTAPSARSPPLRSAPMPTRWSPSAPAARSRVPSCTSCWVRRCSATRGC</sequence>
<comment type="subcellular location">
    <subcellularLocation>
        <location evidence="1">Cell membrane</location>
        <topology evidence="1">Multi-pass membrane protein</topology>
    </subcellularLocation>
</comment>
<evidence type="ECO:0000259" key="8">
    <source>
        <dbReference type="SMART" id="SM00849"/>
    </source>
</evidence>
<feature type="transmembrane region" description="Helical" evidence="7">
    <location>
        <begin position="264"/>
        <end position="286"/>
    </location>
</feature>
<feature type="transmembrane region" description="Helical" evidence="7">
    <location>
        <begin position="340"/>
        <end position="357"/>
    </location>
</feature>
<evidence type="ECO:0000256" key="5">
    <source>
        <dbReference type="ARBA" id="ARBA00023136"/>
    </source>
</evidence>
<feature type="domain" description="Metallo-beta-lactamase" evidence="8">
    <location>
        <begin position="550"/>
        <end position="744"/>
    </location>
</feature>
<keyword evidence="2" id="KW-1003">Cell membrane</keyword>
<evidence type="ECO:0000256" key="2">
    <source>
        <dbReference type="ARBA" id="ARBA00022475"/>
    </source>
</evidence>
<dbReference type="GO" id="GO:0005886">
    <property type="term" value="C:plasma membrane"/>
    <property type="evidence" value="ECO:0007669"/>
    <property type="project" value="UniProtKB-SubCell"/>
</dbReference>
<feature type="transmembrane region" description="Helical" evidence="7">
    <location>
        <begin position="293"/>
        <end position="311"/>
    </location>
</feature>
<keyword evidence="3 7" id="KW-0812">Transmembrane</keyword>
<dbReference type="Pfam" id="PF03772">
    <property type="entry name" value="Competence"/>
    <property type="match status" value="1"/>
</dbReference>
<dbReference type="AlphaFoldDB" id="A0A1M5KBZ1"/>
<dbReference type="PANTHER" id="PTHR30619:SF1">
    <property type="entry name" value="RECOMBINATION PROTEIN 2"/>
    <property type="match status" value="1"/>
</dbReference>
<feature type="transmembrane region" description="Helical" evidence="7">
    <location>
        <begin position="363"/>
        <end position="381"/>
    </location>
</feature>
<feature type="transmembrane region" description="Helical" evidence="7">
    <location>
        <begin position="72"/>
        <end position="94"/>
    </location>
</feature>
<dbReference type="InterPro" id="IPR052159">
    <property type="entry name" value="Competence_DNA_uptake"/>
</dbReference>
<dbReference type="InterPro" id="IPR035681">
    <property type="entry name" value="ComA-like_MBL"/>
</dbReference>
<dbReference type="SUPFAM" id="SSF56281">
    <property type="entry name" value="Metallo-hydrolase/oxidoreductase"/>
    <property type="match status" value="1"/>
</dbReference>
<evidence type="ECO:0000313" key="10">
    <source>
        <dbReference type="Proteomes" id="UP000186132"/>
    </source>
</evidence>
<keyword evidence="5 7" id="KW-0472">Membrane</keyword>
<dbReference type="Gene3D" id="3.60.15.10">
    <property type="entry name" value="Ribonuclease Z/Hydroxyacylglutathione hydrolase-like"/>
    <property type="match status" value="1"/>
</dbReference>
<evidence type="ECO:0000256" key="4">
    <source>
        <dbReference type="ARBA" id="ARBA00022989"/>
    </source>
</evidence>
<feature type="transmembrane region" description="Helical" evidence="7">
    <location>
        <begin position="513"/>
        <end position="532"/>
    </location>
</feature>
<dbReference type="InterPro" id="IPR004477">
    <property type="entry name" value="ComEC_N"/>
</dbReference>
<dbReference type="Pfam" id="PF00753">
    <property type="entry name" value="Lactamase_B"/>
    <property type="match status" value="1"/>
</dbReference>
<feature type="transmembrane region" description="Helical" evidence="7">
    <location>
        <begin position="442"/>
        <end position="463"/>
    </location>
</feature>
<evidence type="ECO:0000313" key="9">
    <source>
        <dbReference type="EMBL" id="SHG50302.1"/>
    </source>
</evidence>
<dbReference type="EMBL" id="FQVU01000003">
    <property type="protein sequence ID" value="SHG50302.1"/>
    <property type="molecule type" value="Genomic_DNA"/>
</dbReference>
<feature type="transmembrane region" description="Helical" evidence="7">
    <location>
        <begin position="393"/>
        <end position="412"/>
    </location>
</feature>
<dbReference type="SMART" id="SM00849">
    <property type="entry name" value="Lactamase_B"/>
    <property type="match status" value="1"/>
</dbReference>
<name>A0A1M5KBZ1_9ACTN</name>
<keyword evidence="4 7" id="KW-1133">Transmembrane helix</keyword>
<feature type="transmembrane region" description="Helical" evidence="7">
    <location>
        <begin position="40"/>
        <end position="60"/>
    </location>
</feature>
<dbReference type="NCBIfam" id="TIGR00360">
    <property type="entry name" value="ComEC_N-term"/>
    <property type="match status" value="1"/>
</dbReference>
<protein>
    <submittedName>
        <fullName evidence="9">Competence protein ComEC</fullName>
    </submittedName>
</protein>
<dbReference type="PANTHER" id="PTHR30619">
    <property type="entry name" value="DNA INTERNALIZATION/COMPETENCE PROTEIN COMEC/REC2"/>
    <property type="match status" value="1"/>
</dbReference>
<dbReference type="Proteomes" id="UP000186132">
    <property type="component" value="Unassembled WGS sequence"/>
</dbReference>
<dbReference type="STRING" id="1206085.SAMN05443575_2110"/>
<dbReference type="CDD" id="cd07731">
    <property type="entry name" value="ComA-like_MBL-fold"/>
    <property type="match status" value="1"/>
</dbReference>
<reference evidence="9 10" key="1">
    <citation type="submission" date="2016-11" db="EMBL/GenBank/DDBJ databases">
        <authorList>
            <person name="Jaros S."/>
            <person name="Januszkiewicz K."/>
            <person name="Wedrychowicz H."/>
        </authorList>
    </citation>
    <scope>NUCLEOTIDE SEQUENCE [LARGE SCALE GENOMIC DNA]</scope>
    <source>
        <strain evidence="9 10">DSM 45627</strain>
    </source>
</reference>
<feature type="transmembrane region" description="Helical" evidence="7">
    <location>
        <begin position="483"/>
        <end position="506"/>
    </location>
</feature>